<dbReference type="Proteomes" id="UP001243364">
    <property type="component" value="Unassembled WGS sequence"/>
</dbReference>
<reference evidence="5 6" key="1">
    <citation type="submission" date="2023-07" db="EMBL/GenBank/DDBJ databases">
        <title>Comparative genomics of wheat-associated soil bacteria to identify genetic determinants of phenazine resistance.</title>
        <authorList>
            <person name="Mouncey N."/>
        </authorList>
    </citation>
    <scope>NUCLEOTIDE SEQUENCE [LARGE SCALE GENOMIC DNA]</scope>
    <source>
        <strain evidence="5 6">W4I19-2</strain>
    </source>
</reference>
<accession>A0ABU0QEG1</accession>
<organism evidence="5 6">
    <name type="scientific">Streptomyces achromogenes</name>
    <dbReference type="NCBI Taxonomy" id="67255"/>
    <lineage>
        <taxon>Bacteria</taxon>
        <taxon>Bacillati</taxon>
        <taxon>Actinomycetota</taxon>
        <taxon>Actinomycetes</taxon>
        <taxon>Kitasatosporales</taxon>
        <taxon>Streptomycetaceae</taxon>
        <taxon>Streptomyces</taxon>
    </lineage>
</organism>
<sequence length="346" mass="35962">MTHDPPSRERACQWRCRRGAALLMVGGLLLGAAGCGEGHSDSGGTGSGKVKIGLVTKTETNPYFVTLREAAVAAATENDAKLIALAGRFDGDNEGQVAAMESLISSGVKGILITPSNGTGLLSTIAEARRQGIAVIALDSTTEPPSATDATYATDNVKAGRLQGSYLRAALAGRPPKVIMLDGTDDSTVSKQRREGFLKGFGITNDSPAIRGQANTNGERNPAQAATENLLERTSDINTVYTINEPVASGASAAMAARGLTQKVTIGSIDGGCDGVRDVRSGKYAATVMQFPVRMATRGVDSVVEYAKNGKKPHGLSDTGTVLITDKPVDGLASQDTDWGLKHCWG</sequence>
<dbReference type="InterPro" id="IPR028082">
    <property type="entry name" value="Peripla_BP_I"/>
</dbReference>
<protein>
    <submittedName>
        <fullName evidence="5">Fructose transport system substrate-binding protein</fullName>
    </submittedName>
</protein>
<evidence type="ECO:0000313" key="5">
    <source>
        <dbReference type="EMBL" id="MDQ0688771.1"/>
    </source>
</evidence>
<feature type="domain" description="Periplasmic binding protein" evidence="4">
    <location>
        <begin position="52"/>
        <end position="311"/>
    </location>
</feature>
<comment type="subcellular location">
    <subcellularLocation>
        <location evidence="1">Cell envelope</location>
    </subcellularLocation>
</comment>
<evidence type="ECO:0000256" key="3">
    <source>
        <dbReference type="ARBA" id="ARBA00022729"/>
    </source>
</evidence>
<evidence type="ECO:0000256" key="1">
    <source>
        <dbReference type="ARBA" id="ARBA00004196"/>
    </source>
</evidence>
<comment type="similarity">
    <text evidence="2">Belongs to the bacterial solute-binding protein 2 family.</text>
</comment>
<proteinExistence type="inferred from homology"/>
<comment type="caution">
    <text evidence="5">The sequence shown here is derived from an EMBL/GenBank/DDBJ whole genome shotgun (WGS) entry which is preliminary data.</text>
</comment>
<gene>
    <name evidence="5" type="ORF">QFZ56_007734</name>
</gene>
<dbReference type="PANTHER" id="PTHR46847:SF1">
    <property type="entry name" value="D-ALLOSE-BINDING PERIPLASMIC PROTEIN-RELATED"/>
    <property type="match status" value="1"/>
</dbReference>
<dbReference type="Pfam" id="PF13407">
    <property type="entry name" value="Peripla_BP_4"/>
    <property type="match status" value="1"/>
</dbReference>
<evidence type="ECO:0000256" key="2">
    <source>
        <dbReference type="ARBA" id="ARBA00007639"/>
    </source>
</evidence>
<dbReference type="EMBL" id="JAUSYA010000001">
    <property type="protein sequence ID" value="MDQ0688771.1"/>
    <property type="molecule type" value="Genomic_DNA"/>
</dbReference>
<evidence type="ECO:0000313" key="6">
    <source>
        <dbReference type="Proteomes" id="UP001243364"/>
    </source>
</evidence>
<keyword evidence="6" id="KW-1185">Reference proteome</keyword>
<dbReference type="RefSeq" id="WP_373430447.1">
    <property type="nucleotide sequence ID" value="NZ_JAUSYA010000001.1"/>
</dbReference>
<dbReference type="Gene3D" id="3.40.50.2300">
    <property type="match status" value="2"/>
</dbReference>
<dbReference type="SUPFAM" id="SSF53822">
    <property type="entry name" value="Periplasmic binding protein-like I"/>
    <property type="match status" value="1"/>
</dbReference>
<dbReference type="InterPro" id="IPR025997">
    <property type="entry name" value="SBP_2_dom"/>
</dbReference>
<evidence type="ECO:0000259" key="4">
    <source>
        <dbReference type="Pfam" id="PF13407"/>
    </source>
</evidence>
<dbReference type="PANTHER" id="PTHR46847">
    <property type="entry name" value="D-ALLOSE-BINDING PERIPLASMIC PROTEIN-RELATED"/>
    <property type="match status" value="1"/>
</dbReference>
<name>A0ABU0QEG1_STRAH</name>
<keyword evidence="3" id="KW-0732">Signal</keyword>